<dbReference type="AlphaFoldDB" id="E6K120"/>
<organism evidence="1 2">
    <name type="scientific">Parascardovia denticolens DSM 10105 = JCM 12538</name>
    <dbReference type="NCBI Taxonomy" id="864564"/>
    <lineage>
        <taxon>Bacteria</taxon>
        <taxon>Bacillati</taxon>
        <taxon>Actinomycetota</taxon>
        <taxon>Actinomycetes</taxon>
        <taxon>Bifidobacteriales</taxon>
        <taxon>Bifidobacteriaceae</taxon>
        <taxon>Parascardovia</taxon>
    </lineage>
</organism>
<proteinExistence type="predicted"/>
<gene>
    <name evidence="1" type="ORF">HMPREF0620_0506</name>
</gene>
<sequence>MIGLVIQSVISIHAPLAGSDQDEYKPEYFVDISIHAPLAGSDRDGGNVHRNVFKFQSTLPLRGATLTLLYVSRFMIYFNPRSPCGERPQKWTNNLRNQDTNPSLFLYSTYKRQRIDAFVIKCLRQIRRNY</sequence>
<evidence type="ECO:0000313" key="2">
    <source>
        <dbReference type="Proteomes" id="UP000004946"/>
    </source>
</evidence>
<name>E6K120_PARDN</name>
<dbReference type="HOGENOM" id="CLU_1936006_0_0_11"/>
<dbReference type="Proteomes" id="UP000004946">
    <property type="component" value="Chromosome"/>
</dbReference>
<keyword evidence="2" id="KW-1185">Reference proteome</keyword>
<reference evidence="1 2" key="1">
    <citation type="submission" date="2010-12" db="EMBL/GenBank/DDBJ databases">
        <authorList>
            <person name="Muzny D."/>
            <person name="Qin X."/>
            <person name="Buhay C."/>
            <person name="Dugan-Rocha S."/>
            <person name="Ding Y."/>
            <person name="Chen G."/>
            <person name="Hawes A."/>
            <person name="Holder M."/>
            <person name="Jhangiani S."/>
            <person name="Johnson A."/>
            <person name="Khan Z."/>
            <person name="Li Z."/>
            <person name="Liu W."/>
            <person name="Liu X."/>
            <person name="Perez L."/>
            <person name="Shen H."/>
            <person name="Wang Q."/>
            <person name="Watt J."/>
            <person name="Xi L."/>
            <person name="Xin Y."/>
            <person name="Zhou J."/>
            <person name="Deng J."/>
            <person name="Jiang H."/>
            <person name="Liu Y."/>
            <person name="Qu J."/>
            <person name="Song X.-Z."/>
            <person name="Zhang L."/>
            <person name="Villasana D."/>
            <person name="Johnson A."/>
            <person name="Liu J."/>
            <person name="Liyanage D."/>
            <person name="Lorensuhewa L."/>
            <person name="Robinson T."/>
            <person name="Song A."/>
            <person name="Song B.-B."/>
            <person name="Dinh H."/>
            <person name="Thornton R."/>
            <person name="Coyle M."/>
            <person name="Francisco L."/>
            <person name="Jackson L."/>
            <person name="Javaid M."/>
            <person name="Korchina V."/>
            <person name="Kovar C."/>
            <person name="Mata R."/>
            <person name="Mathew T."/>
            <person name="Ngo R."/>
            <person name="Nguyen L."/>
            <person name="Nguyen N."/>
            <person name="Okwuonu G."/>
            <person name="Ongeri F."/>
            <person name="Pham C."/>
            <person name="Simmons D."/>
            <person name="Wilczek-Boney K."/>
            <person name="Hale W."/>
            <person name="Jakkamsetti A."/>
            <person name="Pham P."/>
            <person name="Ruth R."/>
            <person name="San Lucas F."/>
            <person name="Warren J."/>
            <person name="Zhang J."/>
            <person name="Zhao Z."/>
            <person name="Zhou C."/>
            <person name="Zhu D."/>
            <person name="Lee S."/>
            <person name="Bess C."/>
            <person name="Blankenburg K."/>
            <person name="Forbes L."/>
            <person name="Fu Q."/>
            <person name="Gubbala S."/>
            <person name="Hirani K."/>
            <person name="Jayaseelan J.C."/>
            <person name="Lara F."/>
            <person name="Munidasa M."/>
            <person name="Palculict T."/>
            <person name="Patil S."/>
            <person name="Pu L.-L."/>
            <person name="Saada N."/>
            <person name="Tang L."/>
            <person name="Weissenberger G."/>
            <person name="Zhu Y."/>
            <person name="Hemphill L."/>
            <person name="Shang Y."/>
            <person name="Youmans B."/>
            <person name="Ayvaz T."/>
            <person name="Ross M."/>
            <person name="Santibanez J."/>
            <person name="Aqrawi P."/>
            <person name="Gross S."/>
            <person name="Joshi V."/>
            <person name="Fowler G."/>
            <person name="Nazareth L."/>
            <person name="Reid J."/>
            <person name="Worley K."/>
            <person name="Petrosino J."/>
            <person name="Highlander S."/>
            <person name="Gibbs R."/>
        </authorList>
    </citation>
    <scope>NUCLEOTIDE SEQUENCE [LARGE SCALE GENOMIC DNA]</scope>
    <source>
        <strain evidence="1 2">DSM 10105</strain>
    </source>
</reference>
<accession>E6K120</accession>
<comment type="caution">
    <text evidence="1">The sequence shown here is derived from an EMBL/GenBank/DDBJ whole genome shotgun (WGS) entry which is preliminary data.</text>
</comment>
<protein>
    <submittedName>
        <fullName evidence="1">Uncharacterized protein</fullName>
    </submittedName>
</protein>
<dbReference type="EMBL" id="AEON01000001">
    <property type="protein sequence ID" value="EFT83501.1"/>
    <property type="molecule type" value="Genomic_DNA"/>
</dbReference>
<evidence type="ECO:0000313" key="1">
    <source>
        <dbReference type="EMBL" id="EFT83501.1"/>
    </source>
</evidence>